<protein>
    <recommendedName>
        <fullName evidence="2">G-patch domain-containing protein</fullName>
    </recommendedName>
</protein>
<evidence type="ECO:0000313" key="3">
    <source>
        <dbReference type="EMBL" id="CAD7704727.1"/>
    </source>
</evidence>
<dbReference type="PANTHER" id="PTHR20923:SF1">
    <property type="entry name" value="G PATCH DOMAIN AND ANKYRIN REPEAT-CONTAINING PROTEIN 1"/>
    <property type="match status" value="1"/>
</dbReference>
<feature type="compositionally biased region" description="Basic and acidic residues" evidence="1">
    <location>
        <begin position="152"/>
        <end position="170"/>
    </location>
</feature>
<keyword evidence="4" id="KW-1185">Reference proteome</keyword>
<gene>
    <name evidence="3" type="ORF">OSTQU699_LOCUS10082</name>
</gene>
<dbReference type="Pfam" id="PF01585">
    <property type="entry name" value="G-patch"/>
    <property type="match status" value="1"/>
</dbReference>
<dbReference type="InterPro" id="IPR000467">
    <property type="entry name" value="G_patch_dom"/>
</dbReference>
<dbReference type="OrthoDB" id="568286at2759"/>
<evidence type="ECO:0000313" key="4">
    <source>
        <dbReference type="Proteomes" id="UP000708148"/>
    </source>
</evidence>
<dbReference type="PROSITE" id="PS50174">
    <property type="entry name" value="G_PATCH"/>
    <property type="match status" value="1"/>
</dbReference>
<organism evidence="3 4">
    <name type="scientific">Ostreobium quekettii</name>
    <dbReference type="NCBI Taxonomy" id="121088"/>
    <lineage>
        <taxon>Eukaryota</taxon>
        <taxon>Viridiplantae</taxon>
        <taxon>Chlorophyta</taxon>
        <taxon>core chlorophytes</taxon>
        <taxon>Ulvophyceae</taxon>
        <taxon>TCBD clade</taxon>
        <taxon>Bryopsidales</taxon>
        <taxon>Ostreobineae</taxon>
        <taxon>Ostreobiaceae</taxon>
        <taxon>Ostreobium</taxon>
    </lineage>
</organism>
<feature type="region of interest" description="Disordered" evidence="1">
    <location>
        <begin position="77"/>
        <end position="209"/>
    </location>
</feature>
<dbReference type="AlphaFoldDB" id="A0A8S1JCD9"/>
<dbReference type="EMBL" id="CAJHUC010002946">
    <property type="protein sequence ID" value="CAD7704727.1"/>
    <property type="molecule type" value="Genomic_DNA"/>
</dbReference>
<evidence type="ECO:0000256" key="1">
    <source>
        <dbReference type="SAM" id="MobiDB-lite"/>
    </source>
</evidence>
<name>A0A8S1JCD9_9CHLO</name>
<reference evidence="3" key="1">
    <citation type="submission" date="2020-12" db="EMBL/GenBank/DDBJ databases">
        <authorList>
            <person name="Iha C."/>
        </authorList>
    </citation>
    <scope>NUCLEOTIDE SEQUENCE</scope>
</reference>
<evidence type="ECO:0000259" key="2">
    <source>
        <dbReference type="PROSITE" id="PS50174"/>
    </source>
</evidence>
<dbReference type="PANTHER" id="PTHR20923">
    <property type="entry name" value="BAT4 PROTEIN-RELATED"/>
    <property type="match status" value="1"/>
</dbReference>
<feature type="domain" description="G-patch" evidence="2">
    <location>
        <begin position="65"/>
        <end position="111"/>
    </location>
</feature>
<dbReference type="SMART" id="SM00443">
    <property type="entry name" value="G_patch"/>
    <property type="match status" value="1"/>
</dbReference>
<proteinExistence type="predicted"/>
<feature type="compositionally biased region" description="Low complexity" evidence="1">
    <location>
        <begin position="9"/>
        <end position="25"/>
    </location>
</feature>
<comment type="caution">
    <text evidence="3">The sequence shown here is derived from an EMBL/GenBank/DDBJ whole genome shotgun (WGS) entry which is preliminary data.</text>
</comment>
<accession>A0A8S1JCD9</accession>
<dbReference type="GO" id="GO:0003676">
    <property type="term" value="F:nucleic acid binding"/>
    <property type="evidence" value="ECO:0007669"/>
    <property type="project" value="InterPro"/>
</dbReference>
<sequence>MGSAPGPPGSSKAALAASAGSQAPSFCRGGVLGSGHEREREVTCRSTETRRGCVASSSQRCGLKADNVGYSLLKKAGWTEGTGLGPDGQGRQVPVKAWVQKGRRGVGCQEPQDVGLDEGPPGASRSGQVPREAKGTALGHQTRLSCAKRKREKEQRREELKRQQREEQHRKATVRRALSHAFDGGTADDTDHNPLLRRNRLSTTNPLLD</sequence>
<feature type="compositionally biased region" description="Basic and acidic residues" evidence="1">
    <location>
        <begin position="35"/>
        <end position="49"/>
    </location>
</feature>
<dbReference type="Proteomes" id="UP000708148">
    <property type="component" value="Unassembled WGS sequence"/>
</dbReference>
<feature type="region of interest" description="Disordered" evidence="1">
    <location>
        <begin position="1"/>
        <end position="49"/>
    </location>
</feature>
<dbReference type="InterPro" id="IPR039146">
    <property type="entry name" value="GPANK1"/>
</dbReference>